<evidence type="ECO:0000313" key="2">
    <source>
        <dbReference type="Proteomes" id="UP000288052"/>
    </source>
</evidence>
<dbReference type="EMBL" id="QXGI01000012">
    <property type="protein sequence ID" value="RSX44670.1"/>
    <property type="molecule type" value="Genomic_DNA"/>
</dbReference>
<comment type="caution">
    <text evidence="1">The sequence shown here is derived from an EMBL/GenBank/DDBJ whole genome shotgun (WGS) entry which is preliminary data.</text>
</comment>
<proteinExistence type="predicted"/>
<evidence type="ECO:0000313" key="1">
    <source>
        <dbReference type="EMBL" id="RSX44670.1"/>
    </source>
</evidence>
<organism evidence="1 2">
    <name type="scientific">Bifidobacterium castoris</name>
    <dbReference type="NCBI Taxonomy" id="2306972"/>
    <lineage>
        <taxon>Bacteria</taxon>
        <taxon>Bacillati</taxon>
        <taxon>Actinomycetota</taxon>
        <taxon>Actinomycetes</taxon>
        <taxon>Bifidobacteriales</taxon>
        <taxon>Bifidobacteriaceae</taxon>
        <taxon>Bifidobacterium</taxon>
    </lineage>
</organism>
<name>A0A430F4F6_9BIFI</name>
<accession>A0A430F4F6</accession>
<dbReference type="OrthoDB" id="5103427at2"/>
<dbReference type="AlphaFoldDB" id="A0A430F4F6"/>
<sequence length="169" mass="20022">MTIRIYKPEDVRDLPKPVTLWAVWEGTDGRHHEKAYAYTTDIEIGHLPPRGRQYTSTVPGEHPLLTADYEEDASQVLPGTLRFIRIEDVARLYRYVNKAGETVVFHWDGYSPAEMVADRVRTLNGFYLDQYDREYSHIFYPRLVDQDERLEPDEWADDYDKMLERSRHE</sequence>
<gene>
    <name evidence="1" type="ORF">D2E22_1956</name>
</gene>
<keyword evidence="2" id="KW-1185">Reference proteome</keyword>
<dbReference type="Proteomes" id="UP000288052">
    <property type="component" value="Unassembled WGS sequence"/>
</dbReference>
<reference evidence="1 2" key="1">
    <citation type="submission" date="2018-09" db="EMBL/GenBank/DDBJ databases">
        <title>Characterization of the phylogenetic diversity of five novel species belonging to the genus Bifidobacterium.</title>
        <authorList>
            <person name="Lugli G.A."/>
            <person name="Duranti S."/>
            <person name="Milani C."/>
        </authorList>
    </citation>
    <scope>NUCLEOTIDE SEQUENCE [LARGE SCALE GENOMIC DNA]</scope>
    <source>
        <strain evidence="1 2">2020B</strain>
    </source>
</reference>
<protein>
    <submittedName>
        <fullName evidence="1">Uncharacterized protein</fullName>
    </submittedName>
</protein>
<dbReference type="RefSeq" id="WP_126032915.1">
    <property type="nucleotide sequence ID" value="NZ_QXGI01000012.1"/>
</dbReference>